<keyword evidence="7" id="KW-0325">Glycoprotein</keyword>
<dbReference type="AlphaFoldDB" id="A0A673BZQ7"/>
<dbReference type="GO" id="GO:0046427">
    <property type="term" value="P:positive regulation of receptor signaling pathway via JAK-STAT"/>
    <property type="evidence" value="ECO:0007669"/>
    <property type="project" value="TreeGrafter"/>
</dbReference>
<reference evidence="11" key="2">
    <citation type="submission" date="2025-08" db="UniProtKB">
        <authorList>
            <consortium name="Ensembl"/>
        </authorList>
    </citation>
    <scope>IDENTIFICATION</scope>
</reference>
<accession>A0A673BZQ7</accession>
<dbReference type="PROSITE" id="PS50853">
    <property type="entry name" value="FN3"/>
    <property type="match status" value="1"/>
</dbReference>
<feature type="signal peptide" evidence="9">
    <location>
        <begin position="1"/>
        <end position="18"/>
    </location>
</feature>
<keyword evidence="2" id="KW-0812">Transmembrane</keyword>
<dbReference type="FunCoup" id="A0A673BZQ7">
    <property type="interactions" value="712"/>
</dbReference>
<gene>
    <name evidence="11" type="primary">il7r</name>
</gene>
<evidence type="ECO:0000259" key="10">
    <source>
        <dbReference type="PROSITE" id="PS50853"/>
    </source>
</evidence>
<keyword evidence="3 9" id="KW-0732">Signal</keyword>
<dbReference type="CDD" id="cd00063">
    <property type="entry name" value="FN3"/>
    <property type="match status" value="1"/>
</dbReference>
<reference evidence="11" key="1">
    <citation type="submission" date="2019-06" db="EMBL/GenBank/DDBJ databases">
        <authorList>
            <consortium name="Wellcome Sanger Institute Data Sharing"/>
        </authorList>
    </citation>
    <scope>NUCLEOTIDE SEQUENCE [LARGE SCALE GENOMIC DNA]</scope>
</reference>
<evidence type="ECO:0000256" key="3">
    <source>
        <dbReference type="ARBA" id="ARBA00022729"/>
    </source>
</evidence>
<feature type="domain" description="Fibronectin type-III" evidence="10">
    <location>
        <begin position="124"/>
        <end position="226"/>
    </location>
</feature>
<dbReference type="GO" id="GO:0009897">
    <property type="term" value="C:external side of plasma membrane"/>
    <property type="evidence" value="ECO:0007669"/>
    <property type="project" value="TreeGrafter"/>
</dbReference>
<dbReference type="Proteomes" id="UP000472271">
    <property type="component" value="Chromosome 12"/>
</dbReference>
<dbReference type="RefSeq" id="XP_030004169.1">
    <property type="nucleotide sequence ID" value="XM_030148309.1"/>
</dbReference>
<dbReference type="OrthoDB" id="8611929at2759"/>
<comment type="subcellular location">
    <subcellularLocation>
        <location evidence="1">Membrane</location>
        <topology evidence="1">Single-pass type I membrane protein</topology>
    </subcellularLocation>
</comment>
<feature type="region of interest" description="Disordered" evidence="8">
    <location>
        <begin position="352"/>
        <end position="376"/>
    </location>
</feature>
<keyword evidence="6" id="KW-0675">Receptor</keyword>
<evidence type="ECO:0000256" key="6">
    <source>
        <dbReference type="ARBA" id="ARBA00023170"/>
    </source>
</evidence>
<dbReference type="PANTHER" id="PTHR23037">
    <property type="entry name" value="CYTOKINE RECEPTOR"/>
    <property type="match status" value="1"/>
</dbReference>
<dbReference type="InterPro" id="IPR013783">
    <property type="entry name" value="Ig-like_fold"/>
</dbReference>
<keyword evidence="12" id="KW-1185">Reference proteome</keyword>
<evidence type="ECO:0000313" key="12">
    <source>
        <dbReference type="Proteomes" id="UP000472271"/>
    </source>
</evidence>
<dbReference type="PANTHER" id="PTHR23037:SF27">
    <property type="entry name" value="INTERLEUKIN-7 RECEPTOR SUBUNIT ALPHA"/>
    <property type="match status" value="1"/>
</dbReference>
<evidence type="ECO:0000256" key="4">
    <source>
        <dbReference type="ARBA" id="ARBA00022989"/>
    </source>
</evidence>
<organism evidence="11 12">
    <name type="scientific">Sphaeramia orbicularis</name>
    <name type="common">orbiculate cardinalfish</name>
    <dbReference type="NCBI Taxonomy" id="375764"/>
    <lineage>
        <taxon>Eukaryota</taxon>
        <taxon>Metazoa</taxon>
        <taxon>Chordata</taxon>
        <taxon>Craniata</taxon>
        <taxon>Vertebrata</taxon>
        <taxon>Euteleostomi</taxon>
        <taxon>Actinopterygii</taxon>
        <taxon>Neopterygii</taxon>
        <taxon>Teleostei</taxon>
        <taxon>Neoteleostei</taxon>
        <taxon>Acanthomorphata</taxon>
        <taxon>Gobiaria</taxon>
        <taxon>Kurtiformes</taxon>
        <taxon>Apogonoidei</taxon>
        <taxon>Apogonidae</taxon>
        <taxon>Apogoninae</taxon>
        <taxon>Sphaeramia</taxon>
    </lineage>
</organism>
<dbReference type="GO" id="GO:0030097">
    <property type="term" value="P:hemopoiesis"/>
    <property type="evidence" value="ECO:0007669"/>
    <property type="project" value="TreeGrafter"/>
</dbReference>
<dbReference type="Gene3D" id="2.60.40.10">
    <property type="entry name" value="Immunoglobulins"/>
    <property type="match status" value="1"/>
</dbReference>
<reference evidence="11" key="3">
    <citation type="submission" date="2025-09" db="UniProtKB">
        <authorList>
            <consortium name="Ensembl"/>
        </authorList>
    </citation>
    <scope>IDENTIFICATION</scope>
</reference>
<evidence type="ECO:0000256" key="8">
    <source>
        <dbReference type="SAM" id="MobiDB-lite"/>
    </source>
</evidence>
<dbReference type="InParanoid" id="A0A673BZQ7"/>
<evidence type="ECO:0000313" key="11">
    <source>
        <dbReference type="Ensembl" id="ENSSORP00005047240.1"/>
    </source>
</evidence>
<evidence type="ECO:0000256" key="9">
    <source>
        <dbReference type="SAM" id="SignalP"/>
    </source>
</evidence>
<feature type="chain" id="PRO_5025686833" description="Fibronectin type-III domain-containing protein" evidence="9">
    <location>
        <begin position="19"/>
        <end position="420"/>
    </location>
</feature>
<dbReference type="InterPro" id="IPR036116">
    <property type="entry name" value="FN3_sf"/>
</dbReference>
<name>A0A673BZQ7_9TELE</name>
<sequence>MLLDWWKTMLLLPLLIQAQSGDGDVDMEPRVSCTSHISIGKGSNLTCKLVNSRYHIDDDEDEESDVIEKMTACCCNSQQTKCVEEFGETVGSRDLLPAGTIHLTVHLKKGGKIERVIDPKKIVKPKSPWVQNVTFNNKSNSAVVHIQIPYQQDYLNLENQLFQLQIWGAGRNMTPNFTSADTLNIPMQHLQKNKQYHVKVRAIPTMYLQGTWSEWSETYSVFTPPDNTVREGHTEELEIKKICVALVSLVVVTLSVTILWKNKIFTYMWPSIPHPKHTLVQICKPNKGLLLTISPEVFSALKIYPKGQTEEQPSEETQPVILPAADDVQVTNPCSTQSSDCSRSNISVSTEELELLSRNSSEGEESLHSTSPSPVDTIQLREASNTLPPEHINQEHEPEVFGVAQPDEAYVTMSSFYQIK</sequence>
<dbReference type="SUPFAM" id="SSF49265">
    <property type="entry name" value="Fibronectin type III"/>
    <property type="match status" value="1"/>
</dbReference>
<dbReference type="InterPro" id="IPR003961">
    <property type="entry name" value="FN3_dom"/>
</dbReference>
<evidence type="ECO:0000256" key="1">
    <source>
        <dbReference type="ARBA" id="ARBA00004479"/>
    </source>
</evidence>
<dbReference type="GO" id="GO:0004896">
    <property type="term" value="F:cytokine receptor activity"/>
    <property type="evidence" value="ECO:0007669"/>
    <property type="project" value="TreeGrafter"/>
</dbReference>
<dbReference type="Ensembl" id="ENSSORT00005048414.1">
    <property type="protein sequence ID" value="ENSSORP00005047240.1"/>
    <property type="gene ID" value="ENSSORG00005021601.1"/>
</dbReference>
<keyword evidence="5" id="KW-0472">Membrane</keyword>
<dbReference type="CTD" id="3575"/>
<evidence type="ECO:0000256" key="2">
    <source>
        <dbReference type="ARBA" id="ARBA00022692"/>
    </source>
</evidence>
<proteinExistence type="predicted"/>
<dbReference type="GeneID" id="115429063"/>
<evidence type="ECO:0000256" key="7">
    <source>
        <dbReference type="ARBA" id="ARBA00023180"/>
    </source>
</evidence>
<protein>
    <recommendedName>
        <fullName evidence="10">Fibronectin type-III domain-containing protein</fullName>
    </recommendedName>
</protein>
<keyword evidence="4" id="KW-1133">Transmembrane helix</keyword>
<evidence type="ECO:0000256" key="5">
    <source>
        <dbReference type="ARBA" id="ARBA00023136"/>
    </source>
</evidence>